<reference evidence="1 2" key="1">
    <citation type="submission" date="2019-03" db="EMBL/GenBank/DDBJ databases">
        <title>Genomic Encyclopedia of Archaeal and Bacterial Type Strains, Phase II (KMG-II): from individual species to whole genera.</title>
        <authorList>
            <person name="Goeker M."/>
        </authorList>
    </citation>
    <scope>NUCLEOTIDE SEQUENCE [LARGE SCALE GENOMIC DNA]</scope>
    <source>
        <strain evidence="1 2">DSM 19035</strain>
    </source>
</reference>
<dbReference type="Proteomes" id="UP000295620">
    <property type="component" value="Unassembled WGS sequence"/>
</dbReference>
<proteinExistence type="predicted"/>
<accession>A0A4R6T3R2</accession>
<gene>
    <name evidence="1" type="ORF">ATK78_1314</name>
</gene>
<dbReference type="EMBL" id="SNYC01000003">
    <property type="protein sequence ID" value="TDQ12180.1"/>
    <property type="molecule type" value="Genomic_DNA"/>
</dbReference>
<protein>
    <submittedName>
        <fullName evidence="1">Uncharacterized protein</fullName>
    </submittedName>
</protein>
<dbReference type="AlphaFoldDB" id="A0A4R6T3R2"/>
<evidence type="ECO:0000313" key="2">
    <source>
        <dbReference type="Proteomes" id="UP000295620"/>
    </source>
</evidence>
<evidence type="ECO:0000313" key="1">
    <source>
        <dbReference type="EMBL" id="TDQ12180.1"/>
    </source>
</evidence>
<dbReference type="RefSeq" id="WP_133575190.1">
    <property type="nucleotide sequence ID" value="NZ_SNYC01000003.1"/>
</dbReference>
<sequence length="79" mass="9539">MSQTYDILMLQIRRLELIEKIKHYNDNAIQIADEGCSYVCITDDWENQLSQINKLIIDHKLQYDIRRNTQVRRANVFIR</sequence>
<keyword evidence="2" id="KW-1185">Reference proteome</keyword>
<organism evidence="1 2">
    <name type="scientific">Pedobacter metabolipauper</name>
    <dbReference type="NCBI Taxonomy" id="425513"/>
    <lineage>
        <taxon>Bacteria</taxon>
        <taxon>Pseudomonadati</taxon>
        <taxon>Bacteroidota</taxon>
        <taxon>Sphingobacteriia</taxon>
        <taxon>Sphingobacteriales</taxon>
        <taxon>Sphingobacteriaceae</taxon>
        <taxon>Pedobacter</taxon>
    </lineage>
</organism>
<name>A0A4R6T3R2_9SPHI</name>
<comment type="caution">
    <text evidence="1">The sequence shown here is derived from an EMBL/GenBank/DDBJ whole genome shotgun (WGS) entry which is preliminary data.</text>
</comment>